<dbReference type="Gene3D" id="3.30.565.10">
    <property type="entry name" value="Histidine kinase-like ATPase, C-terminal domain"/>
    <property type="match status" value="1"/>
</dbReference>
<keyword evidence="6" id="KW-0597">Phosphoprotein</keyword>
<evidence type="ECO:0000256" key="7">
    <source>
        <dbReference type="ARBA" id="ARBA00022679"/>
    </source>
</evidence>
<dbReference type="InterPro" id="IPR036097">
    <property type="entry name" value="HisK_dim/P_sf"/>
</dbReference>
<dbReference type="InterPro" id="IPR000014">
    <property type="entry name" value="PAS"/>
</dbReference>
<dbReference type="InterPro" id="IPR000700">
    <property type="entry name" value="PAS-assoc_C"/>
</dbReference>
<keyword evidence="13" id="KW-0902">Two-component regulatory system</keyword>
<comment type="catalytic activity">
    <reaction evidence="1">
        <text>ATP + protein L-histidine = ADP + protein N-phospho-L-histidine.</text>
        <dbReference type="EC" id="2.7.13.3"/>
    </reaction>
</comment>
<feature type="domain" description="PAC" evidence="16">
    <location>
        <begin position="380"/>
        <end position="432"/>
    </location>
</feature>
<dbReference type="PANTHER" id="PTHR43065:SF42">
    <property type="entry name" value="TWO-COMPONENT SENSOR PPRA"/>
    <property type="match status" value="1"/>
</dbReference>
<dbReference type="InterPro" id="IPR004358">
    <property type="entry name" value="Sig_transdc_His_kin-like_C"/>
</dbReference>
<dbReference type="SMART" id="SM00387">
    <property type="entry name" value="HATPase_c"/>
    <property type="match status" value="1"/>
</dbReference>
<dbReference type="Gene3D" id="3.30.450.220">
    <property type="entry name" value="LuxQ periplasmic domain, N-terminal subdomain"/>
    <property type="match status" value="1"/>
</dbReference>
<keyword evidence="4" id="KW-1003">Cell membrane</keyword>
<evidence type="ECO:0000256" key="1">
    <source>
        <dbReference type="ARBA" id="ARBA00000085"/>
    </source>
</evidence>
<dbReference type="SMART" id="SM00086">
    <property type="entry name" value="PAC"/>
    <property type="match status" value="1"/>
</dbReference>
<dbReference type="Gene3D" id="1.10.287.130">
    <property type="match status" value="1"/>
</dbReference>
<dbReference type="PROSITE" id="PS50113">
    <property type="entry name" value="PAC"/>
    <property type="match status" value="1"/>
</dbReference>
<evidence type="ECO:0000313" key="17">
    <source>
        <dbReference type="EMBL" id="UTJ06143.1"/>
    </source>
</evidence>
<evidence type="ECO:0000256" key="6">
    <source>
        <dbReference type="ARBA" id="ARBA00022553"/>
    </source>
</evidence>
<sequence length="678" mass="79620">MNTQKVVDKNISDYFNQTYNITKLIIENEQKNLQEIVSSVTNEFKSISHLENQDEVIYKLETLSYVDTVDLLFFKMDGIFYDYSTSLFDSKLIIEKIKQMDSSINNRIIRVKIENKDIILMISKDSIIDELTGRVKAKVYGAKVLNDNFSFLENIKTRAKLLDIYVYFDKGLIASTNNQKNIDLSKFTKKDIFVKQDKIYSSIPYEIYDTDKLEIIYEKKNSTFEVLKDNFIQQAFLLVFFVIFCFILLYYLSNKFIIKPFSQLVDYANKVKDQKDIEYKNTNVLEFDSFAYELNDIISELRDVKEQYSRAIDGVQDGLWDVDLKNKKVFYSPRFKTMLDYDLDDDIAYNSFWQRSIHKKDYKKTLSELKEHINQKSDLFETEYRFKCKNNTYKWIKIRGKLFYDSDDKASRFIGFHTDINDLVLLEKQNQEKERMLYQQSKLASMGEMIGNIAHQWRQPLTIMSVISSSMSMQIQLDKLNKEKAQVNLEKLLNNINYLSSIIDKFRNFFNPNNEVEEFYIDELIKENLVIFESSYKSSNIQLVLDLKSIKVLGFKFELMQVVINIINNAKDALISKMSLRDTNKFIIIKSSVVDDNLVLIVTDNAGGIPSEISEKIYEPYFTTKHQSQGTGLGLYMSNEIIKKHFNGSLSNKTVEYEYEGNKYKGEEFKIQIPLLCD</sequence>
<dbReference type="InterPro" id="IPR036890">
    <property type="entry name" value="HATPase_C_sf"/>
</dbReference>
<evidence type="ECO:0000256" key="9">
    <source>
        <dbReference type="ARBA" id="ARBA00022741"/>
    </source>
</evidence>
<dbReference type="InterPro" id="IPR015387">
    <property type="entry name" value="LuxQ-periplasm_dom"/>
</dbReference>
<evidence type="ECO:0000259" key="15">
    <source>
        <dbReference type="PROSITE" id="PS50109"/>
    </source>
</evidence>
<dbReference type="InterPro" id="IPR043056">
    <property type="entry name" value="LuxQ-periplasm_N"/>
</dbReference>
<evidence type="ECO:0000256" key="8">
    <source>
        <dbReference type="ARBA" id="ARBA00022692"/>
    </source>
</evidence>
<name>A0ABY5E5Z6_9BACT</name>
<keyword evidence="9" id="KW-0547">Nucleotide-binding</keyword>
<dbReference type="SMART" id="SM00388">
    <property type="entry name" value="HisKA"/>
    <property type="match status" value="1"/>
</dbReference>
<dbReference type="CDD" id="cd00130">
    <property type="entry name" value="PAS"/>
    <property type="match status" value="1"/>
</dbReference>
<dbReference type="Pfam" id="PF08447">
    <property type="entry name" value="PAS_3"/>
    <property type="match status" value="1"/>
</dbReference>
<dbReference type="InterPro" id="IPR013655">
    <property type="entry name" value="PAS_fold_3"/>
</dbReference>
<dbReference type="Gene3D" id="3.30.450.20">
    <property type="entry name" value="PAS domain"/>
    <property type="match status" value="1"/>
</dbReference>
<evidence type="ECO:0000256" key="3">
    <source>
        <dbReference type="ARBA" id="ARBA00012438"/>
    </source>
</evidence>
<keyword evidence="11" id="KW-0067">ATP-binding</keyword>
<evidence type="ECO:0000313" key="18">
    <source>
        <dbReference type="Proteomes" id="UP001060012"/>
    </source>
</evidence>
<dbReference type="InterPro" id="IPR003594">
    <property type="entry name" value="HATPase_dom"/>
</dbReference>
<dbReference type="SUPFAM" id="SSF103190">
    <property type="entry name" value="Sensory domain-like"/>
    <property type="match status" value="1"/>
</dbReference>
<dbReference type="SUPFAM" id="SSF55785">
    <property type="entry name" value="PYP-like sensor domain (PAS domain)"/>
    <property type="match status" value="1"/>
</dbReference>
<dbReference type="SUPFAM" id="SSF47384">
    <property type="entry name" value="Homodimeric domain of signal transducing histidine kinase"/>
    <property type="match status" value="1"/>
</dbReference>
<evidence type="ECO:0000256" key="4">
    <source>
        <dbReference type="ARBA" id="ARBA00022475"/>
    </source>
</evidence>
<dbReference type="SUPFAM" id="SSF55874">
    <property type="entry name" value="ATPase domain of HSP90 chaperone/DNA topoisomerase II/histidine kinase"/>
    <property type="match status" value="1"/>
</dbReference>
<keyword evidence="18" id="KW-1185">Reference proteome</keyword>
<keyword evidence="14" id="KW-0472">Membrane</keyword>
<dbReference type="EC" id="2.7.13.3" evidence="3"/>
<keyword evidence="10" id="KW-0418">Kinase</keyword>
<gene>
    <name evidence="17" type="ORF">NJU99_12945</name>
</gene>
<dbReference type="InterPro" id="IPR001610">
    <property type="entry name" value="PAC"/>
</dbReference>
<keyword evidence="8 14" id="KW-0812">Transmembrane</keyword>
<dbReference type="Pfam" id="PF09308">
    <property type="entry name" value="LuxQ-periplasm"/>
    <property type="match status" value="1"/>
</dbReference>
<accession>A0ABY5E5Z6</accession>
<dbReference type="InterPro" id="IPR029151">
    <property type="entry name" value="Sensor-like_sf"/>
</dbReference>
<evidence type="ECO:0000256" key="14">
    <source>
        <dbReference type="SAM" id="Phobius"/>
    </source>
</evidence>
<dbReference type="PANTHER" id="PTHR43065">
    <property type="entry name" value="SENSOR HISTIDINE KINASE"/>
    <property type="match status" value="1"/>
</dbReference>
<dbReference type="NCBIfam" id="TIGR00229">
    <property type="entry name" value="sensory_box"/>
    <property type="match status" value="1"/>
</dbReference>
<evidence type="ECO:0000256" key="13">
    <source>
        <dbReference type="ARBA" id="ARBA00023012"/>
    </source>
</evidence>
<evidence type="ECO:0000256" key="12">
    <source>
        <dbReference type="ARBA" id="ARBA00022989"/>
    </source>
</evidence>
<dbReference type="RefSeq" id="WP_254576323.1">
    <property type="nucleotide sequence ID" value="NZ_CP100595.1"/>
</dbReference>
<feature type="transmembrane region" description="Helical" evidence="14">
    <location>
        <begin position="231"/>
        <end position="252"/>
    </location>
</feature>
<comment type="subcellular location">
    <subcellularLocation>
        <location evidence="2">Cell inner membrane</location>
        <topology evidence="2">Multi-pass membrane protein</topology>
    </subcellularLocation>
</comment>
<dbReference type="InterPro" id="IPR035965">
    <property type="entry name" value="PAS-like_dom_sf"/>
</dbReference>
<evidence type="ECO:0000259" key="16">
    <source>
        <dbReference type="PROSITE" id="PS50113"/>
    </source>
</evidence>
<dbReference type="Proteomes" id="UP001060012">
    <property type="component" value="Chromosome"/>
</dbReference>
<evidence type="ECO:0000256" key="10">
    <source>
        <dbReference type="ARBA" id="ARBA00022777"/>
    </source>
</evidence>
<evidence type="ECO:0000256" key="5">
    <source>
        <dbReference type="ARBA" id="ARBA00022519"/>
    </source>
</evidence>
<reference evidence="17" key="1">
    <citation type="submission" date="2022-07" db="EMBL/GenBank/DDBJ databases">
        <title>Arcobacter roscoffensis sp. nov., a marine bacterium isolated from coastal seawater collected from Roscoff, France.</title>
        <authorList>
            <person name="Pascual J."/>
            <person name="Lepeaux C."/>
            <person name="Methner A."/>
            <person name="Overmann J."/>
        </authorList>
    </citation>
    <scope>NUCLEOTIDE SEQUENCE</scope>
    <source>
        <strain evidence="17">ARW1-2F2</strain>
    </source>
</reference>
<dbReference type="Pfam" id="PF02518">
    <property type="entry name" value="HATPase_c"/>
    <property type="match status" value="1"/>
</dbReference>
<evidence type="ECO:0000256" key="11">
    <source>
        <dbReference type="ARBA" id="ARBA00022840"/>
    </source>
</evidence>
<protein>
    <recommendedName>
        <fullName evidence="3">histidine kinase</fullName>
        <ecNumber evidence="3">2.7.13.3</ecNumber>
    </recommendedName>
</protein>
<dbReference type="InterPro" id="IPR005467">
    <property type="entry name" value="His_kinase_dom"/>
</dbReference>
<dbReference type="PROSITE" id="PS50109">
    <property type="entry name" value="HIS_KIN"/>
    <property type="match status" value="1"/>
</dbReference>
<organism evidence="17 18">
    <name type="scientific">Arcobacter roscoffensis</name>
    <dbReference type="NCBI Taxonomy" id="2961520"/>
    <lineage>
        <taxon>Bacteria</taxon>
        <taxon>Pseudomonadati</taxon>
        <taxon>Campylobacterota</taxon>
        <taxon>Epsilonproteobacteria</taxon>
        <taxon>Campylobacterales</taxon>
        <taxon>Arcobacteraceae</taxon>
        <taxon>Arcobacter</taxon>
    </lineage>
</organism>
<evidence type="ECO:0000256" key="2">
    <source>
        <dbReference type="ARBA" id="ARBA00004429"/>
    </source>
</evidence>
<dbReference type="Pfam" id="PF00512">
    <property type="entry name" value="HisKA"/>
    <property type="match status" value="1"/>
</dbReference>
<proteinExistence type="predicted"/>
<keyword evidence="12 14" id="KW-1133">Transmembrane helix</keyword>
<feature type="domain" description="Histidine kinase" evidence="15">
    <location>
        <begin position="452"/>
        <end position="677"/>
    </location>
</feature>
<dbReference type="InterPro" id="IPR003661">
    <property type="entry name" value="HisK_dim/P_dom"/>
</dbReference>
<keyword evidence="5" id="KW-0997">Cell inner membrane</keyword>
<dbReference type="PRINTS" id="PR00344">
    <property type="entry name" value="BCTRLSENSOR"/>
</dbReference>
<dbReference type="EMBL" id="CP100595">
    <property type="protein sequence ID" value="UTJ06143.1"/>
    <property type="molecule type" value="Genomic_DNA"/>
</dbReference>
<keyword evidence="7" id="KW-0808">Transferase</keyword>